<protein>
    <submittedName>
        <fullName evidence="1">Uncharacterized protein</fullName>
    </submittedName>
</protein>
<accession>A0ABQ0C461</accession>
<dbReference type="Proteomes" id="UP001600941">
    <property type="component" value="Unassembled WGS sequence"/>
</dbReference>
<keyword evidence="2" id="KW-1185">Reference proteome</keyword>
<evidence type="ECO:0000313" key="1">
    <source>
        <dbReference type="EMBL" id="GAA6503565.1"/>
    </source>
</evidence>
<sequence>MRRLKCEKETIILTNEDDGFYDVYTFNQSLQKRLRSFAEKYPDDCWLKGASEDGSETYMIRKGCIFEWFKGS</sequence>
<proteinExistence type="predicted"/>
<reference evidence="1 2" key="1">
    <citation type="submission" date="2024-04" db="EMBL/GenBank/DDBJ databases">
        <title>Defined microbial consortia suppress multidrug-resistant proinflammatory Enterobacteriaceae via ecological control.</title>
        <authorList>
            <person name="Furuichi M."/>
            <person name="Kawaguchi T."/>
            <person name="Pust M."/>
            <person name="Yasuma K."/>
            <person name="Plichta D."/>
            <person name="Hasegawa N."/>
            <person name="Ohya T."/>
            <person name="Bhattarai S."/>
            <person name="Sasajima S."/>
            <person name="Aoto Y."/>
            <person name="Tuganbaev T."/>
            <person name="Yaginuma M."/>
            <person name="Ueda M."/>
            <person name="Okahashi N."/>
            <person name="Amafuji K."/>
            <person name="Kiridooshi Y."/>
            <person name="Sugita K."/>
            <person name="Strazar M."/>
            <person name="Skelly A."/>
            <person name="Suda W."/>
            <person name="Hattori M."/>
            <person name="Nakamoto N."/>
            <person name="Caballero S."/>
            <person name="Norman J."/>
            <person name="Olle B."/>
            <person name="Tanoue T."/>
            <person name="Arita M."/>
            <person name="Bucci V."/>
            <person name="Atarashi K."/>
            <person name="Xavier R."/>
            <person name="Honda K."/>
        </authorList>
    </citation>
    <scope>NUCLEOTIDE SEQUENCE [LARGE SCALE GENOMIC DNA]</scope>
    <source>
        <strain evidence="2">k34-0107-D12</strain>
    </source>
</reference>
<organism evidence="1 2">
    <name type="scientific">Blautia parvula</name>
    <dbReference type="NCBI Taxonomy" id="2877527"/>
    <lineage>
        <taxon>Bacteria</taxon>
        <taxon>Bacillati</taxon>
        <taxon>Bacillota</taxon>
        <taxon>Clostridia</taxon>
        <taxon>Lachnospirales</taxon>
        <taxon>Lachnospiraceae</taxon>
        <taxon>Blautia</taxon>
    </lineage>
</organism>
<dbReference type="EMBL" id="BAABZQ010000001">
    <property type="protein sequence ID" value="GAA6503565.1"/>
    <property type="molecule type" value="Genomic_DNA"/>
</dbReference>
<gene>
    <name evidence="1" type="ORF">K340107D12_63810</name>
</gene>
<evidence type="ECO:0000313" key="2">
    <source>
        <dbReference type="Proteomes" id="UP001600941"/>
    </source>
</evidence>
<name>A0ABQ0C461_9FIRM</name>
<comment type="caution">
    <text evidence="1">The sequence shown here is derived from an EMBL/GenBank/DDBJ whole genome shotgun (WGS) entry which is preliminary data.</text>
</comment>